<comment type="catalytic activity">
    <reaction evidence="1">
        <text>ATP + protein L-histidine = ADP + protein N-phospho-L-histidine.</text>
        <dbReference type="EC" id="2.7.13.3"/>
    </reaction>
</comment>
<dbReference type="SUPFAM" id="SSF47384">
    <property type="entry name" value="Homodimeric domain of signal transducing histidine kinase"/>
    <property type="match status" value="1"/>
</dbReference>
<protein>
    <recommendedName>
        <fullName evidence="2">histidine kinase</fullName>
        <ecNumber evidence="2">2.7.13.3</ecNumber>
    </recommendedName>
</protein>
<dbReference type="Proteomes" id="UP000652231">
    <property type="component" value="Unassembled WGS sequence"/>
</dbReference>
<comment type="caution">
    <text evidence="9">The sequence shown here is derived from an EMBL/GenBank/DDBJ whole genome shotgun (WGS) entry which is preliminary data.</text>
</comment>
<feature type="domain" description="Histidine kinase" evidence="7">
    <location>
        <begin position="157"/>
        <end position="369"/>
    </location>
</feature>
<dbReference type="SUPFAM" id="SSF55874">
    <property type="entry name" value="ATPase domain of HSP90 chaperone/DNA topoisomerase II/histidine kinase"/>
    <property type="match status" value="1"/>
</dbReference>
<dbReference type="PROSITE" id="PS50109">
    <property type="entry name" value="HIS_KIN"/>
    <property type="match status" value="1"/>
</dbReference>
<evidence type="ECO:0000256" key="6">
    <source>
        <dbReference type="SAM" id="Coils"/>
    </source>
</evidence>
<dbReference type="SMART" id="SM00388">
    <property type="entry name" value="HisKA"/>
    <property type="match status" value="1"/>
</dbReference>
<proteinExistence type="predicted"/>
<keyword evidence="10" id="KW-1185">Reference proteome</keyword>
<gene>
    <name evidence="9" type="ORF">GCM10011312_16920</name>
</gene>
<accession>A0A8J2VAZ4</accession>
<dbReference type="PROSITE" id="PS50112">
    <property type="entry name" value="PAS"/>
    <property type="match status" value="1"/>
</dbReference>
<dbReference type="InterPro" id="IPR000014">
    <property type="entry name" value="PAS"/>
</dbReference>
<dbReference type="InterPro" id="IPR005467">
    <property type="entry name" value="His_kinase_dom"/>
</dbReference>
<evidence type="ECO:0000313" key="9">
    <source>
        <dbReference type="EMBL" id="GGD93788.1"/>
    </source>
</evidence>
<organism evidence="9 10">
    <name type="scientific">Planktosalinus lacus</name>
    <dbReference type="NCBI Taxonomy" id="1526573"/>
    <lineage>
        <taxon>Bacteria</taxon>
        <taxon>Pseudomonadati</taxon>
        <taxon>Bacteroidota</taxon>
        <taxon>Flavobacteriia</taxon>
        <taxon>Flavobacteriales</taxon>
        <taxon>Flavobacteriaceae</taxon>
        <taxon>Planktosalinus</taxon>
    </lineage>
</organism>
<dbReference type="CDD" id="cd00082">
    <property type="entry name" value="HisKA"/>
    <property type="match status" value="1"/>
</dbReference>
<dbReference type="NCBIfam" id="TIGR00229">
    <property type="entry name" value="sensory_box"/>
    <property type="match status" value="1"/>
</dbReference>
<dbReference type="Gene3D" id="3.30.450.20">
    <property type="entry name" value="PAS domain"/>
    <property type="match status" value="1"/>
</dbReference>
<evidence type="ECO:0000256" key="4">
    <source>
        <dbReference type="ARBA" id="ARBA00022679"/>
    </source>
</evidence>
<dbReference type="SUPFAM" id="SSF55785">
    <property type="entry name" value="PYP-like sensor domain (PAS domain)"/>
    <property type="match status" value="1"/>
</dbReference>
<dbReference type="PRINTS" id="PR00344">
    <property type="entry name" value="BCTRLSENSOR"/>
</dbReference>
<sequence length="369" mass="41403">MSEMKKQVTDQLLDNAPCGYLQMDTEGTVLQMNKTLRRWLGFEEEGALEVHSIEDLFSMGGKVYYNTHIQPLLQMQREASEINVSLKGKNATTLPVLLNAKKDAPERGKKETFSVFVIDIRQRKLYESELLKERKNAEAALKKLKQVNKDLEQFAHTASHDLQSPLRTISGMIHLLEKKKLITPGSESAKLFSLIKSNSNQMRLMVRDLLEYSKVDEDPSVFSPVSIEAVCRQAIDLLKDAVEKNGAMFDITEMPVISGSKSQLVRLFQNLFENSIKYRSKEAPHIVVTHKTTNGFECIQVSDNGIGFEKEQATNIFTFMKRLHANDKIPGTGVGLAACKRIMRNHGGSISAEAAPGKGAVFTLQFPRE</sequence>
<evidence type="ECO:0000259" key="7">
    <source>
        <dbReference type="PROSITE" id="PS50109"/>
    </source>
</evidence>
<dbReference type="InterPro" id="IPR003594">
    <property type="entry name" value="HATPase_dom"/>
</dbReference>
<dbReference type="InterPro" id="IPR052162">
    <property type="entry name" value="Sensor_kinase/Photoreceptor"/>
</dbReference>
<dbReference type="EMBL" id="BMGK01000006">
    <property type="protein sequence ID" value="GGD93788.1"/>
    <property type="molecule type" value="Genomic_DNA"/>
</dbReference>
<evidence type="ECO:0000256" key="5">
    <source>
        <dbReference type="ARBA" id="ARBA00022777"/>
    </source>
</evidence>
<dbReference type="InterPro" id="IPR036097">
    <property type="entry name" value="HisK_dim/P_sf"/>
</dbReference>
<evidence type="ECO:0000256" key="2">
    <source>
        <dbReference type="ARBA" id="ARBA00012438"/>
    </source>
</evidence>
<dbReference type="PANTHER" id="PTHR43304">
    <property type="entry name" value="PHYTOCHROME-LIKE PROTEIN CPH1"/>
    <property type="match status" value="1"/>
</dbReference>
<dbReference type="InterPro" id="IPR035965">
    <property type="entry name" value="PAS-like_dom_sf"/>
</dbReference>
<evidence type="ECO:0000259" key="8">
    <source>
        <dbReference type="PROSITE" id="PS50112"/>
    </source>
</evidence>
<evidence type="ECO:0000313" key="10">
    <source>
        <dbReference type="Proteomes" id="UP000652231"/>
    </source>
</evidence>
<dbReference type="InterPro" id="IPR004358">
    <property type="entry name" value="Sig_transdc_His_kin-like_C"/>
</dbReference>
<name>A0A8J2VAZ4_9FLAO</name>
<evidence type="ECO:0000256" key="3">
    <source>
        <dbReference type="ARBA" id="ARBA00022553"/>
    </source>
</evidence>
<dbReference type="InterPro" id="IPR036890">
    <property type="entry name" value="HATPase_C_sf"/>
</dbReference>
<keyword evidence="3" id="KW-0597">Phosphoprotein</keyword>
<feature type="domain" description="PAS" evidence="8">
    <location>
        <begin position="5"/>
        <end position="57"/>
    </location>
</feature>
<dbReference type="GO" id="GO:0000155">
    <property type="term" value="F:phosphorelay sensor kinase activity"/>
    <property type="evidence" value="ECO:0007669"/>
    <property type="project" value="InterPro"/>
</dbReference>
<dbReference type="AlphaFoldDB" id="A0A8J2VAZ4"/>
<evidence type="ECO:0000256" key="1">
    <source>
        <dbReference type="ARBA" id="ARBA00000085"/>
    </source>
</evidence>
<keyword evidence="4" id="KW-0808">Transferase</keyword>
<dbReference type="PANTHER" id="PTHR43304:SF1">
    <property type="entry name" value="PAC DOMAIN-CONTAINING PROTEIN"/>
    <property type="match status" value="1"/>
</dbReference>
<dbReference type="Pfam" id="PF13426">
    <property type="entry name" value="PAS_9"/>
    <property type="match status" value="1"/>
</dbReference>
<reference evidence="9" key="2">
    <citation type="submission" date="2020-09" db="EMBL/GenBank/DDBJ databases">
        <authorList>
            <person name="Sun Q."/>
            <person name="Zhou Y."/>
        </authorList>
    </citation>
    <scope>NUCLEOTIDE SEQUENCE</scope>
    <source>
        <strain evidence="9">CGMCC 1.12924</strain>
    </source>
</reference>
<dbReference type="SMART" id="SM00387">
    <property type="entry name" value="HATPase_c"/>
    <property type="match status" value="1"/>
</dbReference>
<keyword evidence="5" id="KW-0418">Kinase</keyword>
<dbReference type="InterPro" id="IPR003661">
    <property type="entry name" value="HisK_dim/P_dom"/>
</dbReference>
<dbReference type="Gene3D" id="1.10.287.130">
    <property type="match status" value="1"/>
</dbReference>
<reference evidence="9" key="1">
    <citation type="journal article" date="2014" name="Int. J. Syst. Evol. Microbiol.">
        <title>Complete genome sequence of Corynebacterium casei LMG S-19264T (=DSM 44701T), isolated from a smear-ripened cheese.</title>
        <authorList>
            <consortium name="US DOE Joint Genome Institute (JGI-PGF)"/>
            <person name="Walter F."/>
            <person name="Albersmeier A."/>
            <person name="Kalinowski J."/>
            <person name="Ruckert C."/>
        </authorList>
    </citation>
    <scope>NUCLEOTIDE SEQUENCE</scope>
    <source>
        <strain evidence="9">CGMCC 1.12924</strain>
    </source>
</reference>
<keyword evidence="6" id="KW-0175">Coiled coil</keyword>
<dbReference type="Pfam" id="PF02518">
    <property type="entry name" value="HATPase_c"/>
    <property type="match status" value="1"/>
</dbReference>
<dbReference type="Pfam" id="PF00512">
    <property type="entry name" value="HisKA"/>
    <property type="match status" value="1"/>
</dbReference>
<dbReference type="EC" id="2.7.13.3" evidence="2"/>
<feature type="coiled-coil region" evidence="6">
    <location>
        <begin position="127"/>
        <end position="157"/>
    </location>
</feature>
<dbReference type="Gene3D" id="3.30.565.10">
    <property type="entry name" value="Histidine kinase-like ATPase, C-terminal domain"/>
    <property type="match status" value="1"/>
</dbReference>